<reference evidence="2 3" key="1">
    <citation type="journal article" date="2016" name="Front. Microbiol.">
        <title>Comparative Genomics Analysis of Streptomyces Species Reveals Their Adaptation to the Marine Environment and Their Diversity at the Genomic Level.</title>
        <authorList>
            <person name="Tian X."/>
            <person name="Zhang Z."/>
            <person name="Yang T."/>
            <person name="Chen M."/>
            <person name="Li J."/>
            <person name="Chen F."/>
            <person name="Yang J."/>
            <person name="Li W."/>
            <person name="Zhang B."/>
            <person name="Zhang Z."/>
            <person name="Wu J."/>
            <person name="Zhang C."/>
            <person name="Long L."/>
            <person name="Xiao J."/>
        </authorList>
    </citation>
    <scope>NUCLEOTIDE SEQUENCE [LARGE SCALE GENOMIC DNA]</scope>
    <source>
        <strain evidence="2 3">SCSIO 10429</strain>
    </source>
</reference>
<sequence>MEPECLSDADLVELVRGGGESAGAPLAELERRHLDALRAFAVVCLNDPAQAEELAQRAWQRAASPGGITPGAVRPQVLALVLWAASGVAEAGHPALLDGDLAVWLAAQPQSQPSQEESSARGGVAFLHHGSVTARAFNSLSSTLQTVLWHHLVERDDAERIARLLGSASPESQEVSVLIRRAHRDFYHAYEQIHQYGMADDCRRFHRVVMAYADGRGGNTGDVVGHLGTCGYCARAVADLERMHSDFGGLLVHALLPWGAPQYADARRGEWTSTTVEIPVIGGEGGRARGRRRGAARGMSAAPEPQQSSTHGNQQQQQRQHRQQSPEPYGTPPGWPEGWPAGWPDGSPAEPPAAASSMAPISYGTSTPDGSPDGLPEGLRELFPEGFQDTAPYGSPAGPPAAP</sequence>
<keyword evidence="3" id="KW-1185">Reference proteome</keyword>
<name>A0A1E7KXS2_9ACTN</name>
<dbReference type="Proteomes" id="UP000176005">
    <property type="component" value="Unassembled WGS sequence"/>
</dbReference>
<feature type="region of interest" description="Disordered" evidence="1">
    <location>
        <begin position="277"/>
        <end position="403"/>
    </location>
</feature>
<accession>A0A1E7KXS2</accession>
<gene>
    <name evidence="2" type="ORF">AN218_25155</name>
</gene>
<evidence type="ECO:0000256" key="1">
    <source>
        <dbReference type="SAM" id="MobiDB-lite"/>
    </source>
</evidence>
<proteinExistence type="predicted"/>
<dbReference type="EMBL" id="LJGW01000405">
    <property type="protein sequence ID" value="OEV08739.1"/>
    <property type="molecule type" value="Genomic_DNA"/>
</dbReference>
<dbReference type="AlphaFoldDB" id="A0A1E7KXS2"/>
<evidence type="ECO:0000313" key="3">
    <source>
        <dbReference type="Proteomes" id="UP000176005"/>
    </source>
</evidence>
<comment type="caution">
    <text evidence="2">The sequence shown here is derived from an EMBL/GenBank/DDBJ whole genome shotgun (WGS) entry which is preliminary data.</text>
</comment>
<organism evidence="2 3">
    <name type="scientific">Streptomyces nanshensis</name>
    <dbReference type="NCBI Taxonomy" id="518642"/>
    <lineage>
        <taxon>Bacteria</taxon>
        <taxon>Bacillati</taxon>
        <taxon>Actinomycetota</taxon>
        <taxon>Actinomycetes</taxon>
        <taxon>Kitasatosporales</taxon>
        <taxon>Streptomycetaceae</taxon>
        <taxon>Streptomyces</taxon>
    </lineage>
</organism>
<feature type="compositionally biased region" description="Low complexity" evidence="1">
    <location>
        <begin position="336"/>
        <end position="362"/>
    </location>
</feature>
<feature type="compositionally biased region" description="Low complexity" evidence="1">
    <location>
        <begin position="306"/>
        <end position="328"/>
    </location>
</feature>
<feature type="non-terminal residue" evidence="2">
    <location>
        <position position="403"/>
    </location>
</feature>
<protein>
    <submittedName>
        <fullName evidence="2">Uncharacterized protein</fullName>
    </submittedName>
</protein>
<evidence type="ECO:0000313" key="2">
    <source>
        <dbReference type="EMBL" id="OEV08739.1"/>
    </source>
</evidence>